<name>A0ABQ5H539_9ASTR</name>
<reference evidence="1" key="1">
    <citation type="journal article" date="2022" name="Int. J. Mol. Sci.">
        <title>Draft Genome of Tanacetum Coccineum: Genomic Comparison of Closely Related Tanacetum-Family Plants.</title>
        <authorList>
            <person name="Yamashiro T."/>
            <person name="Shiraishi A."/>
            <person name="Nakayama K."/>
            <person name="Satake H."/>
        </authorList>
    </citation>
    <scope>NUCLEOTIDE SEQUENCE</scope>
</reference>
<dbReference type="EMBL" id="BQNB010019146">
    <property type="protein sequence ID" value="GJT82208.1"/>
    <property type="molecule type" value="Genomic_DNA"/>
</dbReference>
<dbReference type="Gene3D" id="3.60.10.10">
    <property type="entry name" value="Endonuclease/exonuclease/phosphatase"/>
    <property type="match status" value="1"/>
</dbReference>
<keyword evidence="1" id="KW-0695">RNA-directed DNA polymerase</keyword>
<sequence>MWDSRMFSIDHQVCNRNFLGVIGSWSGILCKVGLLNVYAPQSGTLKDQLWNSIEGVINSLDAIWILFSDFNVVRSQDECFGSSFDASEANSFNEFSWASDSYLSSPDLNLKNKLKKLRLDIKAWTCKRISDKNSAKDDLIRQLGEWDVRAKNGLITEMDIPKREEWIMDLNHLDQIHRDDLKQKYRLKWVAEGDENTNFFHSLLK</sequence>
<gene>
    <name evidence="1" type="ORF">Tco_1056550</name>
</gene>
<organism evidence="1 2">
    <name type="scientific">Tanacetum coccineum</name>
    <dbReference type="NCBI Taxonomy" id="301880"/>
    <lineage>
        <taxon>Eukaryota</taxon>
        <taxon>Viridiplantae</taxon>
        <taxon>Streptophyta</taxon>
        <taxon>Embryophyta</taxon>
        <taxon>Tracheophyta</taxon>
        <taxon>Spermatophyta</taxon>
        <taxon>Magnoliopsida</taxon>
        <taxon>eudicotyledons</taxon>
        <taxon>Gunneridae</taxon>
        <taxon>Pentapetalae</taxon>
        <taxon>asterids</taxon>
        <taxon>campanulids</taxon>
        <taxon>Asterales</taxon>
        <taxon>Asteraceae</taxon>
        <taxon>Asteroideae</taxon>
        <taxon>Anthemideae</taxon>
        <taxon>Anthemidinae</taxon>
        <taxon>Tanacetum</taxon>
    </lineage>
</organism>
<accession>A0ABQ5H539</accession>
<keyword evidence="2" id="KW-1185">Reference proteome</keyword>
<protein>
    <submittedName>
        <fullName evidence="1">RNA-directed DNA polymerase, eukaryota, reverse transcriptase zinc-binding domain protein</fullName>
    </submittedName>
</protein>
<reference evidence="1" key="2">
    <citation type="submission" date="2022-01" db="EMBL/GenBank/DDBJ databases">
        <authorList>
            <person name="Yamashiro T."/>
            <person name="Shiraishi A."/>
            <person name="Satake H."/>
            <person name="Nakayama K."/>
        </authorList>
    </citation>
    <scope>NUCLEOTIDE SEQUENCE</scope>
</reference>
<dbReference type="InterPro" id="IPR036691">
    <property type="entry name" value="Endo/exonu/phosph_ase_sf"/>
</dbReference>
<evidence type="ECO:0000313" key="2">
    <source>
        <dbReference type="Proteomes" id="UP001151760"/>
    </source>
</evidence>
<keyword evidence="1" id="KW-0808">Transferase</keyword>
<keyword evidence="1" id="KW-0548">Nucleotidyltransferase</keyword>
<dbReference type="Proteomes" id="UP001151760">
    <property type="component" value="Unassembled WGS sequence"/>
</dbReference>
<evidence type="ECO:0000313" key="1">
    <source>
        <dbReference type="EMBL" id="GJT82208.1"/>
    </source>
</evidence>
<proteinExistence type="predicted"/>
<comment type="caution">
    <text evidence="1">The sequence shown here is derived from an EMBL/GenBank/DDBJ whole genome shotgun (WGS) entry which is preliminary data.</text>
</comment>
<dbReference type="GO" id="GO:0003964">
    <property type="term" value="F:RNA-directed DNA polymerase activity"/>
    <property type="evidence" value="ECO:0007669"/>
    <property type="project" value="UniProtKB-KW"/>
</dbReference>